<feature type="domain" description="Ion transport" evidence="19">
    <location>
        <begin position="397"/>
        <end position="634"/>
    </location>
</feature>
<dbReference type="GO" id="GO:0005886">
    <property type="term" value="C:plasma membrane"/>
    <property type="evidence" value="ECO:0007669"/>
    <property type="project" value="UniProtKB-SubCell"/>
</dbReference>
<dbReference type="InterPro" id="IPR008347">
    <property type="entry name" value="TrpV1-4"/>
</dbReference>
<sequence>MPRVLKINLGNFAHLEDGKSWAQCWSSHFFLEIDGFESNATPNNTSPPVFSKPMDSNIRPCANTSQGPELTRARKKLKRNLFRAVSEGNVEELQRLLMELKERSSSCTNLPVPDYLMKKFTASDTGKTCLMKALLNINENTNEIVSMLLSFAEENGILERFINAAYTEEAYKGQTALNIAIERRQYEITQSLIEKGADVNAHAQGIFFNPKHKHEGFYFGETALALAACTNQPDIIELLMDNTRTNISSQDSRGNNILHALVTVAEDSKTQNDFVIRMYDMILLKSKDRNLETTKNKEGLTPLQLAAKTGKLEILKYILSREIREKPNRSLSRKFTDWTTELDTTADNSVLEIIVSNTKYGNRHEMLTLEPLNSLLRMKWKKFARHMFFMSCCFYFLYNVTLTLVSYHRPNENEAPPYPLALTRGVGWLQLSGQVMVMLGAIFIAIKESVAIFLLRPSDLQSILSDAWFHFAFFIQALLVIFSVFLYLFSYKEHLVCLVLAMALGWANMLYFTRGFQSMGIYSVMIQKVILQDVIKFLVVYIVFLLGFGVALAALIETCQEGGECHSNSSLGPVLMDLFKLTLGLGDLEIQQNSKYPVLFLLLLITFVVLTFVLLLNMLIALMGETVEDISKESEHIWKLQRARTILEFEKFLPKCLRKKFQLGERCKVAENDTRVCLRINEVKWTEWKTHVSFINEDPGPTDPSKIQDNSRTNSKNTLNTFEEMDDLPETSV</sequence>
<dbReference type="SUPFAM" id="SSF48403">
    <property type="entry name" value="Ankyrin repeat"/>
    <property type="match status" value="1"/>
</dbReference>
<keyword evidence="11" id="KW-0406">Ion transport</keyword>
<evidence type="ECO:0000256" key="10">
    <source>
        <dbReference type="ARBA" id="ARBA00023043"/>
    </source>
</evidence>
<dbReference type="InterPro" id="IPR002110">
    <property type="entry name" value="Ankyrin_rpt"/>
</dbReference>
<keyword evidence="13" id="KW-0407">Ion channel</keyword>
<feature type="region of interest" description="Disordered" evidence="17">
    <location>
        <begin position="697"/>
        <end position="733"/>
    </location>
</feature>
<feature type="compositionally biased region" description="Polar residues" evidence="17">
    <location>
        <begin position="705"/>
        <end position="721"/>
    </location>
</feature>
<dbReference type="Ensembl" id="ENSMCST00000000712.1">
    <property type="protein sequence ID" value="ENSMCSP00000000694.1"/>
    <property type="gene ID" value="ENSMCSG00000000507.1"/>
</dbReference>
<comment type="catalytic activity">
    <reaction evidence="14">
        <text>Ca(2+)(in) = Ca(2+)(out)</text>
        <dbReference type="Rhea" id="RHEA:29671"/>
        <dbReference type="ChEBI" id="CHEBI:29108"/>
    </reaction>
</comment>
<evidence type="ECO:0000256" key="5">
    <source>
        <dbReference type="ARBA" id="ARBA00022673"/>
    </source>
</evidence>
<dbReference type="InterPro" id="IPR036770">
    <property type="entry name" value="Ankyrin_rpt-contain_sf"/>
</dbReference>
<feature type="transmembrane region" description="Helical" evidence="18">
    <location>
        <begin position="427"/>
        <end position="446"/>
    </location>
</feature>
<dbReference type="PANTHER" id="PTHR10582:SF6">
    <property type="entry name" value="TRANSIENT RECEPTOR POTENTIAL CATION CHANNEL SUBFAMILY V MEMBER 3"/>
    <property type="match status" value="1"/>
</dbReference>
<proteinExistence type="predicted"/>
<dbReference type="Gene3D" id="1.25.40.20">
    <property type="entry name" value="Ankyrin repeat-containing domain"/>
    <property type="match status" value="1"/>
</dbReference>
<dbReference type="AlphaFoldDB" id="A0A8C5T735"/>
<dbReference type="GO" id="GO:0098703">
    <property type="term" value="P:calcium ion import across plasma membrane"/>
    <property type="evidence" value="ECO:0007669"/>
    <property type="project" value="TreeGrafter"/>
</dbReference>
<keyword evidence="16" id="KW-0175">Coiled coil</keyword>
<dbReference type="PROSITE" id="PS50088">
    <property type="entry name" value="ANK_REPEAT"/>
    <property type="match status" value="2"/>
</dbReference>
<dbReference type="Proteomes" id="UP000694560">
    <property type="component" value="Unplaced"/>
</dbReference>
<accession>A0A8C5T735</accession>
<feature type="transmembrane region" description="Helical" evidence="18">
    <location>
        <begin position="467"/>
        <end position="489"/>
    </location>
</feature>
<evidence type="ECO:0000256" key="6">
    <source>
        <dbReference type="ARBA" id="ARBA00022692"/>
    </source>
</evidence>
<keyword evidence="5" id="KW-0107">Calcium channel</keyword>
<evidence type="ECO:0000313" key="20">
    <source>
        <dbReference type="Ensembl" id="ENSMCSP00000000694.1"/>
    </source>
</evidence>
<keyword evidence="12 18" id="KW-0472">Membrane</keyword>
<dbReference type="GO" id="GO:0005929">
    <property type="term" value="C:cilium"/>
    <property type="evidence" value="ECO:0007669"/>
    <property type="project" value="TreeGrafter"/>
</dbReference>
<keyword evidence="9 18" id="KW-1133">Transmembrane helix</keyword>
<evidence type="ECO:0000256" key="12">
    <source>
        <dbReference type="ARBA" id="ARBA00023136"/>
    </source>
</evidence>
<reference evidence="20" key="2">
    <citation type="submission" date="2025-09" db="UniProtKB">
        <authorList>
            <consortium name="Ensembl"/>
        </authorList>
    </citation>
    <scope>IDENTIFICATION</scope>
</reference>
<keyword evidence="10 15" id="KW-0040">ANK repeat</keyword>
<evidence type="ECO:0000256" key="14">
    <source>
        <dbReference type="ARBA" id="ARBA00036634"/>
    </source>
</evidence>
<keyword evidence="6 18" id="KW-0812">Transmembrane</keyword>
<dbReference type="PROSITE" id="PS50297">
    <property type="entry name" value="ANK_REP_REGION"/>
    <property type="match status" value="2"/>
</dbReference>
<dbReference type="CDD" id="cd22194">
    <property type="entry name" value="TRPV3"/>
    <property type="match status" value="1"/>
</dbReference>
<evidence type="ECO:0000256" key="17">
    <source>
        <dbReference type="SAM" id="MobiDB-lite"/>
    </source>
</evidence>
<evidence type="ECO:0000256" key="9">
    <source>
        <dbReference type="ARBA" id="ARBA00022989"/>
    </source>
</evidence>
<feature type="repeat" description="ANK" evidence="15">
    <location>
        <begin position="172"/>
        <end position="204"/>
    </location>
</feature>
<evidence type="ECO:0000259" key="19">
    <source>
        <dbReference type="Pfam" id="PF00520"/>
    </source>
</evidence>
<evidence type="ECO:0000256" key="3">
    <source>
        <dbReference type="ARBA" id="ARBA00022475"/>
    </source>
</evidence>
<dbReference type="GO" id="GO:0007231">
    <property type="term" value="P:osmosensory signaling pathway"/>
    <property type="evidence" value="ECO:0007669"/>
    <property type="project" value="TreeGrafter"/>
</dbReference>
<reference evidence="20" key="1">
    <citation type="submission" date="2025-08" db="UniProtKB">
        <authorList>
            <consortium name="Ensembl"/>
        </authorList>
    </citation>
    <scope>IDENTIFICATION</scope>
</reference>
<feature type="transmembrane region" description="Helical" evidence="18">
    <location>
        <begin position="387"/>
        <end position="407"/>
    </location>
</feature>
<dbReference type="Pfam" id="PF00520">
    <property type="entry name" value="Ion_trans"/>
    <property type="match status" value="1"/>
</dbReference>
<feature type="coiled-coil region" evidence="16">
    <location>
        <begin position="83"/>
        <end position="110"/>
    </location>
</feature>
<dbReference type="InterPro" id="IPR005821">
    <property type="entry name" value="Ion_trans_dom"/>
</dbReference>
<dbReference type="PRINTS" id="PR01768">
    <property type="entry name" value="TRPVRECEPTOR"/>
</dbReference>
<dbReference type="Pfam" id="PF12796">
    <property type="entry name" value="Ank_2"/>
    <property type="match status" value="1"/>
</dbReference>
<evidence type="ECO:0000256" key="11">
    <source>
        <dbReference type="ARBA" id="ARBA00023065"/>
    </source>
</evidence>
<dbReference type="Pfam" id="PF00023">
    <property type="entry name" value="Ank"/>
    <property type="match status" value="2"/>
</dbReference>
<evidence type="ECO:0000256" key="13">
    <source>
        <dbReference type="ARBA" id="ARBA00023303"/>
    </source>
</evidence>
<evidence type="ECO:0000256" key="4">
    <source>
        <dbReference type="ARBA" id="ARBA00022568"/>
    </source>
</evidence>
<protein>
    <submittedName>
        <fullName evidence="20">Transient receptor potential cation channel subfamily V member 3</fullName>
    </submittedName>
</protein>
<evidence type="ECO:0000256" key="1">
    <source>
        <dbReference type="ARBA" id="ARBA00004651"/>
    </source>
</evidence>
<dbReference type="InterPro" id="IPR024862">
    <property type="entry name" value="TRPV"/>
</dbReference>
<evidence type="ECO:0000313" key="21">
    <source>
        <dbReference type="Proteomes" id="UP000694560"/>
    </source>
</evidence>
<dbReference type="GO" id="GO:0005262">
    <property type="term" value="F:calcium channel activity"/>
    <property type="evidence" value="ECO:0007669"/>
    <property type="project" value="UniProtKB-KW"/>
</dbReference>
<keyword evidence="21" id="KW-1185">Reference proteome</keyword>
<feature type="transmembrane region" description="Helical" evidence="18">
    <location>
        <begin position="598"/>
        <end position="622"/>
    </location>
</feature>
<organism evidence="20 21">
    <name type="scientific">Malurus cyaneus samueli</name>
    <dbReference type="NCBI Taxonomy" id="2593467"/>
    <lineage>
        <taxon>Eukaryota</taxon>
        <taxon>Metazoa</taxon>
        <taxon>Chordata</taxon>
        <taxon>Craniata</taxon>
        <taxon>Vertebrata</taxon>
        <taxon>Euteleostomi</taxon>
        <taxon>Archelosauria</taxon>
        <taxon>Archosauria</taxon>
        <taxon>Dinosauria</taxon>
        <taxon>Saurischia</taxon>
        <taxon>Theropoda</taxon>
        <taxon>Coelurosauria</taxon>
        <taxon>Aves</taxon>
        <taxon>Neognathae</taxon>
        <taxon>Neoaves</taxon>
        <taxon>Telluraves</taxon>
        <taxon>Australaves</taxon>
        <taxon>Passeriformes</taxon>
        <taxon>Meliphagoidea</taxon>
        <taxon>Maluridae</taxon>
        <taxon>Malurus</taxon>
    </lineage>
</organism>
<keyword evidence="4" id="KW-0109">Calcium transport</keyword>
<evidence type="ECO:0000256" key="8">
    <source>
        <dbReference type="ARBA" id="ARBA00022837"/>
    </source>
</evidence>
<keyword evidence="3" id="KW-1003">Cell membrane</keyword>
<keyword evidence="7" id="KW-0677">Repeat</keyword>
<keyword evidence="8" id="KW-0106">Calcium</keyword>
<comment type="subcellular location">
    <subcellularLocation>
        <location evidence="1">Cell membrane</location>
        <topology evidence="1">Multi-pass membrane protein</topology>
    </subcellularLocation>
</comment>
<evidence type="ECO:0000256" key="7">
    <source>
        <dbReference type="ARBA" id="ARBA00022737"/>
    </source>
</evidence>
<evidence type="ECO:0000256" key="15">
    <source>
        <dbReference type="PROSITE-ProRule" id="PRU00023"/>
    </source>
</evidence>
<feature type="transmembrane region" description="Helical" evidence="18">
    <location>
        <begin position="495"/>
        <end position="513"/>
    </location>
</feature>
<feature type="compositionally biased region" description="Acidic residues" evidence="17">
    <location>
        <begin position="723"/>
        <end position="733"/>
    </location>
</feature>
<feature type="repeat" description="ANK" evidence="15">
    <location>
        <begin position="298"/>
        <end position="321"/>
    </location>
</feature>
<dbReference type="FunFam" id="1.25.40.20:FF:000101">
    <property type="entry name" value="Transient receptor potential cation channel subfamily V member 3"/>
    <property type="match status" value="1"/>
</dbReference>
<dbReference type="PANTHER" id="PTHR10582">
    <property type="entry name" value="TRANSIENT RECEPTOR POTENTIAL ION CHANNEL PROTEIN"/>
    <property type="match status" value="1"/>
</dbReference>
<name>A0A8C5T735_9PASS</name>
<dbReference type="GO" id="GO:0007015">
    <property type="term" value="P:actin filament organization"/>
    <property type="evidence" value="ECO:0007669"/>
    <property type="project" value="TreeGrafter"/>
</dbReference>
<dbReference type="SMART" id="SM00248">
    <property type="entry name" value="ANK"/>
    <property type="match status" value="4"/>
</dbReference>
<evidence type="ECO:0000256" key="16">
    <source>
        <dbReference type="SAM" id="Coils"/>
    </source>
</evidence>
<evidence type="ECO:0000256" key="2">
    <source>
        <dbReference type="ARBA" id="ARBA00022448"/>
    </source>
</evidence>
<evidence type="ECO:0000256" key="18">
    <source>
        <dbReference type="SAM" id="Phobius"/>
    </source>
</evidence>
<feature type="transmembrane region" description="Helical" evidence="18">
    <location>
        <begin position="534"/>
        <end position="556"/>
    </location>
</feature>
<keyword evidence="2" id="KW-0813">Transport</keyword>